<dbReference type="Gene3D" id="3.10.350.10">
    <property type="entry name" value="LysM domain"/>
    <property type="match status" value="1"/>
</dbReference>
<dbReference type="PROSITE" id="PS51782">
    <property type="entry name" value="LYSM"/>
    <property type="match status" value="1"/>
</dbReference>
<evidence type="ECO:0000313" key="4">
    <source>
        <dbReference type="EMBL" id="GAW93103.1"/>
    </source>
</evidence>
<dbReference type="FunFam" id="2.70.70.10:FF:000006">
    <property type="entry name" value="M23 family peptidase"/>
    <property type="match status" value="1"/>
</dbReference>
<dbReference type="InterPro" id="IPR050570">
    <property type="entry name" value="Cell_wall_metabolism_enzyme"/>
</dbReference>
<dbReference type="InterPro" id="IPR016047">
    <property type="entry name" value="M23ase_b-sheet_dom"/>
</dbReference>
<dbReference type="CDD" id="cd12797">
    <property type="entry name" value="M23_peptidase"/>
    <property type="match status" value="1"/>
</dbReference>
<evidence type="ECO:0000313" key="5">
    <source>
        <dbReference type="Proteomes" id="UP000197032"/>
    </source>
</evidence>
<feature type="domain" description="LysM" evidence="3">
    <location>
        <begin position="176"/>
        <end position="220"/>
    </location>
</feature>
<dbReference type="SMART" id="SM00257">
    <property type="entry name" value="LysM"/>
    <property type="match status" value="1"/>
</dbReference>
<dbReference type="Gene3D" id="2.70.70.10">
    <property type="entry name" value="Glucose Permease (Domain IIA)"/>
    <property type="match status" value="1"/>
</dbReference>
<dbReference type="Pfam" id="PF01551">
    <property type="entry name" value="Peptidase_M23"/>
    <property type="match status" value="1"/>
</dbReference>
<dbReference type="CDD" id="cd00118">
    <property type="entry name" value="LysM"/>
    <property type="match status" value="1"/>
</dbReference>
<dbReference type="PANTHER" id="PTHR21666:SF270">
    <property type="entry name" value="MUREIN HYDROLASE ACTIVATOR ENVC"/>
    <property type="match status" value="1"/>
</dbReference>
<dbReference type="InterPro" id="IPR018392">
    <property type="entry name" value="LysM"/>
</dbReference>
<dbReference type="GO" id="GO:0004222">
    <property type="term" value="F:metalloendopeptidase activity"/>
    <property type="evidence" value="ECO:0007669"/>
    <property type="project" value="TreeGrafter"/>
</dbReference>
<keyword evidence="1" id="KW-0732">Signal</keyword>
<dbReference type="SMART" id="SM01208">
    <property type="entry name" value="G5"/>
    <property type="match status" value="1"/>
</dbReference>
<comment type="caution">
    <text evidence="4">The sequence shown here is derived from an EMBL/GenBank/DDBJ whole genome shotgun (WGS) entry which is preliminary data.</text>
</comment>
<protein>
    <submittedName>
        <fullName evidence="4">Peptidase M23</fullName>
    </submittedName>
</protein>
<feature type="domain" description="G5" evidence="2">
    <location>
        <begin position="227"/>
        <end position="307"/>
    </location>
</feature>
<dbReference type="InterPro" id="IPR011055">
    <property type="entry name" value="Dup_hybrid_motif"/>
</dbReference>
<evidence type="ECO:0000259" key="3">
    <source>
        <dbReference type="PROSITE" id="PS51782"/>
    </source>
</evidence>
<dbReference type="SUPFAM" id="SSF51261">
    <property type="entry name" value="Duplicated hybrid motif"/>
    <property type="match status" value="1"/>
</dbReference>
<dbReference type="PANTHER" id="PTHR21666">
    <property type="entry name" value="PEPTIDASE-RELATED"/>
    <property type="match status" value="1"/>
</dbReference>
<evidence type="ECO:0000259" key="2">
    <source>
        <dbReference type="PROSITE" id="PS51109"/>
    </source>
</evidence>
<dbReference type="Proteomes" id="UP000197032">
    <property type="component" value="Unassembled WGS sequence"/>
</dbReference>
<dbReference type="PROSITE" id="PS51109">
    <property type="entry name" value="G5"/>
    <property type="match status" value="1"/>
</dbReference>
<dbReference type="EMBL" id="BDGJ01000116">
    <property type="protein sequence ID" value="GAW93103.1"/>
    <property type="molecule type" value="Genomic_DNA"/>
</dbReference>
<sequence length="440" mass="49428">MILLAIAALILIGFGYHHQQTLAYDVLLDGEVIGQVKDPGEAKDLLQNYVEQTEKKLGQEVELTSSLDFEPNRLKPAALAGNLEKILRQKVELLTEAYVLYIDGEKYLAVLKKDDITGILEEYKSRYLTGIDETDAVEEAGFKQQVEVKKEQVSVDTLVTPEEAREKINAPLKEAQVVKVQKGDNLWLLARRYGTTVDELTRLNPDIKPERLYPGDELVISPEKPLLDVVVNLEKTVREKIPFPTEYRKDSTMFRRERRVIRPGREGEKEVTYRIALVNGVEQNREVVAEKVIREPVSQIVKVGTKTTVSRGGRRNYGVVQGKRVSSGFGWRRNPITGRRQFHAGVDIAASYGNGVYAYAEGKVVYAGWAGGYGKVIFIDHGNGLETRYAHLSRIYVKVGEKVRAGQRIGAVGSTGRSTGPHLHFEVRVNGRPQSPWKYL</sequence>
<accession>A0A1Z5HU93</accession>
<organism evidence="4 5">
    <name type="scientific">Calderihabitans maritimus</name>
    <dbReference type="NCBI Taxonomy" id="1246530"/>
    <lineage>
        <taxon>Bacteria</taxon>
        <taxon>Bacillati</taxon>
        <taxon>Bacillota</taxon>
        <taxon>Clostridia</taxon>
        <taxon>Neomoorellales</taxon>
        <taxon>Calderihabitantaceae</taxon>
        <taxon>Calderihabitans</taxon>
    </lineage>
</organism>
<name>A0A1Z5HU93_9FIRM</name>
<dbReference type="Pfam" id="PF07501">
    <property type="entry name" value="G5"/>
    <property type="match status" value="1"/>
</dbReference>
<dbReference type="Gene3D" id="2.20.230.10">
    <property type="entry name" value="Resuscitation-promoting factor rpfb"/>
    <property type="match status" value="1"/>
</dbReference>
<dbReference type="InterPro" id="IPR011098">
    <property type="entry name" value="G5_dom"/>
</dbReference>
<dbReference type="InterPro" id="IPR036779">
    <property type="entry name" value="LysM_dom_sf"/>
</dbReference>
<reference evidence="5" key="1">
    <citation type="journal article" date="2017" name="Appl. Environ. Microbiol.">
        <title>Genomic analysis of Calderihabitans maritimus KKC1, a thermophilic hydrogenogenic carboxydotrophic bacterium isolated from marine sediment.</title>
        <authorList>
            <person name="Omae K."/>
            <person name="Yoneda Y."/>
            <person name="Fukuyama Y."/>
            <person name="Yoshida T."/>
            <person name="Sako Y."/>
        </authorList>
    </citation>
    <scope>NUCLEOTIDE SEQUENCE [LARGE SCALE GENOMIC DNA]</scope>
    <source>
        <strain evidence="5">KKC1</strain>
    </source>
</reference>
<gene>
    <name evidence="4" type="ORF">KKC1_22440</name>
</gene>
<keyword evidence="5" id="KW-1185">Reference proteome</keyword>
<evidence type="ECO:0000256" key="1">
    <source>
        <dbReference type="ARBA" id="ARBA00022729"/>
    </source>
</evidence>
<proteinExistence type="predicted"/>
<dbReference type="Pfam" id="PF01476">
    <property type="entry name" value="LysM"/>
    <property type="match status" value="1"/>
</dbReference>
<dbReference type="AlphaFoldDB" id="A0A1Z5HU93"/>